<gene>
    <name evidence="10" type="ORF">ER308_15640</name>
</gene>
<evidence type="ECO:0000256" key="8">
    <source>
        <dbReference type="ARBA" id="ARBA00037998"/>
    </source>
</evidence>
<feature type="transmembrane region" description="Helical" evidence="9">
    <location>
        <begin position="143"/>
        <end position="160"/>
    </location>
</feature>
<comment type="subcellular location">
    <subcellularLocation>
        <location evidence="1">Cell membrane</location>
        <topology evidence="1">Multi-pass membrane protein</topology>
    </subcellularLocation>
</comment>
<dbReference type="PANTHER" id="PTHR11795:SF445">
    <property type="entry name" value="AMINO ACID ABC TRANSPORTER PERMEASE PROTEIN"/>
    <property type="match status" value="1"/>
</dbReference>
<reference evidence="10 11" key="1">
    <citation type="submission" date="2019-01" db="EMBL/GenBank/DDBJ databases">
        <title>Egibacter rhizosphaerae EGI 80759T.</title>
        <authorList>
            <person name="Chen D.-D."/>
            <person name="Tian Y."/>
            <person name="Jiao J.-Y."/>
            <person name="Zhang X.-T."/>
            <person name="Zhang Y.-G."/>
            <person name="Zhang Y."/>
            <person name="Xiao M."/>
            <person name="Shu W.-S."/>
            <person name="Li W.-J."/>
        </authorList>
    </citation>
    <scope>NUCLEOTIDE SEQUENCE [LARGE SCALE GENOMIC DNA]</scope>
    <source>
        <strain evidence="10 11">EGI 80759</strain>
    </source>
</reference>
<evidence type="ECO:0000313" key="11">
    <source>
        <dbReference type="Proteomes" id="UP000291469"/>
    </source>
</evidence>
<evidence type="ECO:0000313" key="10">
    <source>
        <dbReference type="EMBL" id="QBI20862.1"/>
    </source>
</evidence>
<comment type="similarity">
    <text evidence="8">Belongs to the binding-protein-dependent transport system permease family. LivHM subfamily.</text>
</comment>
<dbReference type="Proteomes" id="UP000291469">
    <property type="component" value="Chromosome"/>
</dbReference>
<keyword evidence="5" id="KW-0029">Amino-acid transport</keyword>
<accession>A0A411YIG2</accession>
<dbReference type="KEGG" id="erz:ER308_15640"/>
<dbReference type="PANTHER" id="PTHR11795">
    <property type="entry name" value="BRANCHED-CHAIN AMINO ACID TRANSPORT SYSTEM PERMEASE PROTEIN LIVH"/>
    <property type="match status" value="1"/>
</dbReference>
<feature type="transmembrane region" description="Helical" evidence="9">
    <location>
        <begin position="35"/>
        <end position="52"/>
    </location>
</feature>
<evidence type="ECO:0000256" key="2">
    <source>
        <dbReference type="ARBA" id="ARBA00022448"/>
    </source>
</evidence>
<dbReference type="OrthoDB" id="9807115at2"/>
<dbReference type="InterPro" id="IPR052157">
    <property type="entry name" value="BCAA_transport_permease"/>
</dbReference>
<dbReference type="CDD" id="cd06582">
    <property type="entry name" value="TM_PBP1_LivH_like"/>
    <property type="match status" value="1"/>
</dbReference>
<organism evidence="10 11">
    <name type="scientific">Egibacter rhizosphaerae</name>
    <dbReference type="NCBI Taxonomy" id="1670831"/>
    <lineage>
        <taxon>Bacteria</taxon>
        <taxon>Bacillati</taxon>
        <taxon>Actinomycetota</taxon>
        <taxon>Nitriliruptoria</taxon>
        <taxon>Egibacterales</taxon>
        <taxon>Egibacteraceae</taxon>
        <taxon>Egibacter</taxon>
    </lineage>
</organism>
<dbReference type="GO" id="GO:0006865">
    <property type="term" value="P:amino acid transport"/>
    <property type="evidence" value="ECO:0007669"/>
    <property type="project" value="UniProtKB-KW"/>
</dbReference>
<dbReference type="GO" id="GO:0005886">
    <property type="term" value="C:plasma membrane"/>
    <property type="evidence" value="ECO:0007669"/>
    <property type="project" value="UniProtKB-SubCell"/>
</dbReference>
<keyword evidence="7 9" id="KW-0472">Membrane</keyword>
<feature type="transmembrane region" description="Helical" evidence="9">
    <location>
        <begin position="181"/>
        <end position="214"/>
    </location>
</feature>
<evidence type="ECO:0000256" key="7">
    <source>
        <dbReference type="ARBA" id="ARBA00023136"/>
    </source>
</evidence>
<feature type="transmembrane region" description="Helical" evidence="9">
    <location>
        <begin position="64"/>
        <end position="85"/>
    </location>
</feature>
<feature type="transmembrane region" description="Helical" evidence="9">
    <location>
        <begin position="255"/>
        <end position="278"/>
    </location>
</feature>
<evidence type="ECO:0000256" key="1">
    <source>
        <dbReference type="ARBA" id="ARBA00004651"/>
    </source>
</evidence>
<sequence>MLELVAQVVISGVLLGAVYTLMAVGLSIALGVMRIINVAHTTFIILGTYVGWQVWRIWEVNPMLTLLVLAPLFFGLGYAIARWIVQPLARMDPTMTVVALFGVLLVIETVIAIVWTADTRAVTVGYAGMQIDLGVASVSTRRVVAGAVCLVVVAGLHVFFQHTIAGRSIRAMSENRDAARVLGMNVTALGATAFGLATATAAFSGAALSTLLAFEPQTHYVWLAWAFLVVVVGGFGSVLNTLVAGMALGLVETVLNLFLGFEWAYLAIYALLGIALLLTGEGLLGKATATRRI</sequence>
<evidence type="ECO:0000256" key="9">
    <source>
        <dbReference type="SAM" id="Phobius"/>
    </source>
</evidence>
<dbReference type="InterPro" id="IPR001851">
    <property type="entry name" value="ABC_transp_permease"/>
</dbReference>
<evidence type="ECO:0000256" key="5">
    <source>
        <dbReference type="ARBA" id="ARBA00022970"/>
    </source>
</evidence>
<dbReference type="AlphaFoldDB" id="A0A411YIG2"/>
<dbReference type="RefSeq" id="WP_131155855.1">
    <property type="nucleotide sequence ID" value="NZ_CP036402.1"/>
</dbReference>
<keyword evidence="2" id="KW-0813">Transport</keyword>
<evidence type="ECO:0000256" key="3">
    <source>
        <dbReference type="ARBA" id="ARBA00022475"/>
    </source>
</evidence>
<keyword evidence="6 9" id="KW-1133">Transmembrane helix</keyword>
<evidence type="ECO:0000256" key="6">
    <source>
        <dbReference type="ARBA" id="ARBA00022989"/>
    </source>
</evidence>
<dbReference type="EMBL" id="CP036402">
    <property type="protein sequence ID" value="QBI20862.1"/>
    <property type="molecule type" value="Genomic_DNA"/>
</dbReference>
<proteinExistence type="inferred from homology"/>
<keyword evidence="4 9" id="KW-0812">Transmembrane</keyword>
<keyword evidence="11" id="KW-1185">Reference proteome</keyword>
<evidence type="ECO:0000256" key="4">
    <source>
        <dbReference type="ARBA" id="ARBA00022692"/>
    </source>
</evidence>
<protein>
    <submittedName>
        <fullName evidence="10">Branched-chain amino acid ABC transporter permease</fullName>
    </submittedName>
</protein>
<dbReference type="Pfam" id="PF02653">
    <property type="entry name" value="BPD_transp_2"/>
    <property type="match status" value="1"/>
</dbReference>
<name>A0A411YIG2_9ACTN</name>
<dbReference type="GO" id="GO:0022857">
    <property type="term" value="F:transmembrane transporter activity"/>
    <property type="evidence" value="ECO:0007669"/>
    <property type="project" value="InterPro"/>
</dbReference>
<feature type="transmembrane region" description="Helical" evidence="9">
    <location>
        <begin position="97"/>
        <end position="117"/>
    </location>
</feature>
<feature type="transmembrane region" description="Helical" evidence="9">
    <location>
        <begin position="220"/>
        <end position="243"/>
    </location>
</feature>
<keyword evidence="3" id="KW-1003">Cell membrane</keyword>
<feature type="transmembrane region" description="Helical" evidence="9">
    <location>
        <begin position="6"/>
        <end position="28"/>
    </location>
</feature>